<feature type="transmembrane region" description="Helical" evidence="1">
    <location>
        <begin position="30"/>
        <end position="49"/>
    </location>
</feature>
<name>A0A5R8NYT2_9NOCA</name>
<dbReference type="Pfam" id="PF10823">
    <property type="entry name" value="DUF2568"/>
    <property type="match status" value="1"/>
</dbReference>
<comment type="caution">
    <text evidence="2">The sequence shown here is derived from an EMBL/GenBank/DDBJ whole genome shotgun (WGS) entry which is preliminary data.</text>
</comment>
<dbReference type="Proteomes" id="UP000306378">
    <property type="component" value="Unassembled WGS sequence"/>
</dbReference>
<organism evidence="2 3">
    <name type="scientific">Nocardia cyriacigeorgica</name>
    <dbReference type="NCBI Taxonomy" id="135487"/>
    <lineage>
        <taxon>Bacteria</taxon>
        <taxon>Bacillati</taxon>
        <taxon>Actinomycetota</taxon>
        <taxon>Actinomycetes</taxon>
        <taxon>Mycobacteriales</taxon>
        <taxon>Nocardiaceae</taxon>
        <taxon>Nocardia</taxon>
    </lineage>
</organism>
<feature type="transmembrane region" description="Helical" evidence="1">
    <location>
        <begin position="92"/>
        <end position="110"/>
    </location>
</feature>
<dbReference type="AlphaFoldDB" id="A0A5R8NYT2"/>
<sequence>MLAVRLVLELTALTAFGLLGWRAFDSPWKYALVVILPVAAAALWGTFAVPDDPSRSGKAPIAVSGRVRLIVEAVVLFGGAAALWAAGLPWWALAFGAILAIYHVIAHDRLRWLITS</sequence>
<reference evidence="2 3" key="1">
    <citation type="submission" date="2019-05" db="EMBL/GenBank/DDBJ databases">
        <title>Genomes sequences of two Nocardia cyriacigeorgica environmental isolates, type strains Nocardia asteroides ATCC 19247 and Nocardia cyriacigeorgica DSM 44484.</title>
        <authorList>
            <person name="Vautrin F."/>
            <person name="Bergeron E."/>
            <person name="Dubost A."/>
            <person name="Abrouk D."/>
            <person name="Rodriguez Nava V."/>
            <person name="Pujic P."/>
        </authorList>
    </citation>
    <scope>NUCLEOTIDE SEQUENCE [LARGE SCALE GENOMIC DNA]</scope>
    <source>
        <strain evidence="2 3">EML 446</strain>
    </source>
</reference>
<protein>
    <submittedName>
        <fullName evidence="2">DUF2568 domain-containing protein</fullName>
    </submittedName>
</protein>
<proteinExistence type="predicted"/>
<keyword evidence="1" id="KW-1133">Transmembrane helix</keyword>
<accession>A0A5R8NYT2</accession>
<dbReference type="EMBL" id="VBUT01000002">
    <property type="protein sequence ID" value="TLF81320.1"/>
    <property type="molecule type" value="Genomic_DNA"/>
</dbReference>
<feature type="transmembrane region" description="Helical" evidence="1">
    <location>
        <begin position="7"/>
        <end position="24"/>
    </location>
</feature>
<evidence type="ECO:0000313" key="2">
    <source>
        <dbReference type="EMBL" id="TLF81320.1"/>
    </source>
</evidence>
<keyword evidence="1" id="KW-0472">Membrane</keyword>
<keyword evidence="1" id="KW-0812">Transmembrane</keyword>
<dbReference type="InterPro" id="IPR021214">
    <property type="entry name" value="DUF2568"/>
</dbReference>
<evidence type="ECO:0000256" key="1">
    <source>
        <dbReference type="SAM" id="Phobius"/>
    </source>
</evidence>
<evidence type="ECO:0000313" key="3">
    <source>
        <dbReference type="Proteomes" id="UP000306378"/>
    </source>
</evidence>
<gene>
    <name evidence="2" type="ORF">FEK34_04330</name>
</gene>